<dbReference type="OrthoDB" id="3479165at2"/>
<proteinExistence type="predicted"/>
<name>A0A4R4N141_9ACTN</name>
<sequence length="191" mass="21460">MTSTFPPLQDTPEVCDLLSASLTSRLAPKSESEPGVAKDGYGAKRKDCRWDQKGYHMKNGYNQSRSISLKVNVWPDNDSARDDAESMWRSMRDQSGQTKGDPYFTEHGEIREVGDLGDGAYAIYNEHTERRTAMAWILVVRGNTTIDIHFHGTDNKGREILSDKNSRPVPEKELLQGAEEIARETLKNLTG</sequence>
<protein>
    <recommendedName>
        <fullName evidence="3">DUF3558 domain-containing protein</fullName>
    </recommendedName>
</protein>
<gene>
    <name evidence="1" type="ORF">E1267_29625</name>
</gene>
<keyword evidence="2" id="KW-1185">Reference proteome</keyword>
<evidence type="ECO:0008006" key="3">
    <source>
        <dbReference type="Google" id="ProtNLM"/>
    </source>
</evidence>
<organism evidence="1 2">
    <name type="scientific">Nonomuraea longispora</name>
    <dbReference type="NCBI Taxonomy" id="1848320"/>
    <lineage>
        <taxon>Bacteria</taxon>
        <taxon>Bacillati</taxon>
        <taxon>Actinomycetota</taxon>
        <taxon>Actinomycetes</taxon>
        <taxon>Streptosporangiales</taxon>
        <taxon>Streptosporangiaceae</taxon>
        <taxon>Nonomuraea</taxon>
    </lineage>
</organism>
<evidence type="ECO:0000313" key="2">
    <source>
        <dbReference type="Proteomes" id="UP000295157"/>
    </source>
</evidence>
<accession>A0A4R4N141</accession>
<reference evidence="1 2" key="1">
    <citation type="submission" date="2019-02" db="EMBL/GenBank/DDBJ databases">
        <title>Draft genome sequences of novel Actinobacteria.</title>
        <authorList>
            <person name="Sahin N."/>
            <person name="Ay H."/>
            <person name="Saygin H."/>
        </authorList>
    </citation>
    <scope>NUCLEOTIDE SEQUENCE [LARGE SCALE GENOMIC DNA]</scope>
    <source>
        <strain evidence="1 2">KC201</strain>
    </source>
</reference>
<evidence type="ECO:0000313" key="1">
    <source>
        <dbReference type="EMBL" id="TDC02295.1"/>
    </source>
</evidence>
<dbReference type="Proteomes" id="UP000295157">
    <property type="component" value="Unassembled WGS sequence"/>
</dbReference>
<comment type="caution">
    <text evidence="1">The sequence shown here is derived from an EMBL/GenBank/DDBJ whole genome shotgun (WGS) entry which is preliminary data.</text>
</comment>
<dbReference type="AlphaFoldDB" id="A0A4R4N141"/>
<dbReference type="EMBL" id="SMJZ01000137">
    <property type="protein sequence ID" value="TDC02295.1"/>
    <property type="molecule type" value="Genomic_DNA"/>
</dbReference>